<dbReference type="AlphaFoldDB" id="A0A1F7X0Z3"/>
<dbReference type="GO" id="GO:0003735">
    <property type="term" value="F:structural constituent of ribosome"/>
    <property type="evidence" value="ECO:0007669"/>
    <property type="project" value="InterPro"/>
</dbReference>
<evidence type="ECO:0000313" key="4">
    <source>
        <dbReference type="EMBL" id="OGM08677.1"/>
    </source>
</evidence>
<dbReference type="GO" id="GO:0006412">
    <property type="term" value="P:translation"/>
    <property type="evidence" value="ECO:0007669"/>
    <property type="project" value="UniProtKB-UniRule"/>
</dbReference>
<dbReference type="GO" id="GO:1990904">
    <property type="term" value="C:ribonucleoprotein complex"/>
    <property type="evidence" value="ECO:0007669"/>
    <property type="project" value="UniProtKB-KW"/>
</dbReference>
<keyword evidence="3 4" id="KW-0689">Ribosomal protein</keyword>
<dbReference type="InterPro" id="IPR000529">
    <property type="entry name" value="Ribosomal_bS6"/>
</dbReference>
<dbReference type="NCBIfam" id="TIGR00166">
    <property type="entry name" value="S6"/>
    <property type="match status" value="1"/>
</dbReference>
<keyword evidence="3" id="KW-0699">rRNA-binding</keyword>
<accession>A0A1F7X0Z3</accession>
<dbReference type="SUPFAM" id="SSF54995">
    <property type="entry name" value="Ribosomal protein S6"/>
    <property type="match status" value="1"/>
</dbReference>
<gene>
    <name evidence="3" type="primary">rpsF</name>
    <name evidence="4" type="ORF">A2Z67_00360</name>
</gene>
<dbReference type="GO" id="GO:0005840">
    <property type="term" value="C:ribosome"/>
    <property type="evidence" value="ECO:0007669"/>
    <property type="project" value="UniProtKB-KW"/>
</dbReference>
<dbReference type="Proteomes" id="UP000176939">
    <property type="component" value="Unassembled WGS sequence"/>
</dbReference>
<evidence type="ECO:0000256" key="3">
    <source>
        <dbReference type="HAMAP-Rule" id="MF_00360"/>
    </source>
</evidence>
<organism evidence="4 5">
    <name type="scientific">Candidatus Woesebacteria bacterium RBG_13_36_22</name>
    <dbReference type="NCBI Taxonomy" id="1802478"/>
    <lineage>
        <taxon>Bacteria</taxon>
        <taxon>Candidatus Woeseibacteriota</taxon>
    </lineage>
</organism>
<dbReference type="InterPro" id="IPR035980">
    <property type="entry name" value="Ribosomal_bS6_sf"/>
</dbReference>
<comment type="function">
    <text evidence="3">Binds together with bS18 to 16S ribosomal RNA.</text>
</comment>
<dbReference type="HAMAP" id="MF_00360">
    <property type="entry name" value="Ribosomal_bS6"/>
    <property type="match status" value="1"/>
</dbReference>
<evidence type="ECO:0000256" key="1">
    <source>
        <dbReference type="ARBA" id="ARBA00009512"/>
    </source>
</evidence>
<sequence length="100" mass="11390">MSNYELTIIVDGKITAAKKNSIKDIVEKLVESFKGKIVKTDDWGKLELAYKLGKTDSGVYLFYELELENLNVKGLSDKLKVEDSILRYLLVEKSNGKKFK</sequence>
<keyword evidence="3" id="KW-0694">RNA-binding</keyword>
<dbReference type="InterPro" id="IPR014717">
    <property type="entry name" value="Transl_elong_EF1B/ribsomal_bS6"/>
</dbReference>
<dbReference type="EMBL" id="MGFQ01000038">
    <property type="protein sequence ID" value="OGM08677.1"/>
    <property type="molecule type" value="Genomic_DNA"/>
</dbReference>
<comment type="caution">
    <text evidence="4">The sequence shown here is derived from an EMBL/GenBank/DDBJ whole genome shotgun (WGS) entry which is preliminary data.</text>
</comment>
<comment type="similarity">
    <text evidence="1 3">Belongs to the bacterial ribosomal protein bS6 family.</text>
</comment>
<dbReference type="GO" id="GO:0019843">
    <property type="term" value="F:rRNA binding"/>
    <property type="evidence" value="ECO:0007669"/>
    <property type="project" value="UniProtKB-UniRule"/>
</dbReference>
<keyword evidence="3" id="KW-0687">Ribonucleoprotein</keyword>
<name>A0A1F7X0Z3_9BACT</name>
<proteinExistence type="inferred from homology"/>
<evidence type="ECO:0000256" key="2">
    <source>
        <dbReference type="ARBA" id="ARBA00035294"/>
    </source>
</evidence>
<reference evidence="4 5" key="1">
    <citation type="journal article" date="2016" name="Nat. Commun.">
        <title>Thousands of microbial genomes shed light on interconnected biogeochemical processes in an aquifer system.</title>
        <authorList>
            <person name="Anantharaman K."/>
            <person name="Brown C.T."/>
            <person name="Hug L.A."/>
            <person name="Sharon I."/>
            <person name="Castelle C.J."/>
            <person name="Probst A.J."/>
            <person name="Thomas B.C."/>
            <person name="Singh A."/>
            <person name="Wilkins M.J."/>
            <person name="Karaoz U."/>
            <person name="Brodie E.L."/>
            <person name="Williams K.H."/>
            <person name="Hubbard S.S."/>
            <person name="Banfield J.F."/>
        </authorList>
    </citation>
    <scope>NUCLEOTIDE SEQUENCE [LARGE SCALE GENOMIC DNA]</scope>
</reference>
<dbReference type="InterPro" id="IPR020814">
    <property type="entry name" value="Ribosomal_S6_plastid/chlpt"/>
</dbReference>
<dbReference type="Pfam" id="PF01250">
    <property type="entry name" value="Ribosomal_S6"/>
    <property type="match status" value="1"/>
</dbReference>
<dbReference type="CDD" id="cd00473">
    <property type="entry name" value="bS6"/>
    <property type="match status" value="1"/>
</dbReference>
<protein>
    <recommendedName>
        <fullName evidence="2 3">Small ribosomal subunit protein bS6</fullName>
    </recommendedName>
</protein>
<evidence type="ECO:0000313" key="5">
    <source>
        <dbReference type="Proteomes" id="UP000176939"/>
    </source>
</evidence>
<dbReference type="Gene3D" id="3.30.70.60">
    <property type="match status" value="1"/>
</dbReference>